<dbReference type="OrthoDB" id="5866964at2759"/>
<sequence>MDDTFNLTAYCLRLTTVVVADEWDRGLPAAYLLSNRMTENGVAAMYEEVKRLVPNFDTEYFMSDDCNAFYNGFTKVFPRTRTQKLLCFFHVIQAIKRNCNAELKQKQLTEPVLATVRNLCKTVNPNEFASKYSSLMTFPNGQGEKDMAEYLEKTWYYVILLT</sequence>
<evidence type="ECO:0000259" key="1">
    <source>
        <dbReference type="Pfam" id="PF10551"/>
    </source>
</evidence>
<accession>A0A2G9UUW7</accession>
<dbReference type="Pfam" id="PF10551">
    <property type="entry name" value="MULE"/>
    <property type="match status" value="1"/>
</dbReference>
<feature type="domain" description="MULE transposase" evidence="1">
    <location>
        <begin position="1"/>
        <end position="93"/>
    </location>
</feature>
<organism evidence="2 3">
    <name type="scientific">Teladorsagia circumcincta</name>
    <name type="common">Brown stomach worm</name>
    <name type="synonym">Ostertagia circumcincta</name>
    <dbReference type="NCBI Taxonomy" id="45464"/>
    <lineage>
        <taxon>Eukaryota</taxon>
        <taxon>Metazoa</taxon>
        <taxon>Ecdysozoa</taxon>
        <taxon>Nematoda</taxon>
        <taxon>Chromadorea</taxon>
        <taxon>Rhabditida</taxon>
        <taxon>Rhabditina</taxon>
        <taxon>Rhabditomorpha</taxon>
        <taxon>Strongyloidea</taxon>
        <taxon>Trichostrongylidae</taxon>
        <taxon>Teladorsagia</taxon>
    </lineage>
</organism>
<dbReference type="InterPro" id="IPR018289">
    <property type="entry name" value="MULE_transposase_dom"/>
</dbReference>
<reference evidence="2 3" key="1">
    <citation type="submission" date="2015-09" db="EMBL/GenBank/DDBJ databases">
        <title>Draft genome of the parasitic nematode Teladorsagia circumcincta isolate WARC Sus (inbred).</title>
        <authorList>
            <person name="Mitreva M."/>
        </authorList>
    </citation>
    <scope>NUCLEOTIDE SEQUENCE [LARGE SCALE GENOMIC DNA]</scope>
    <source>
        <strain evidence="2 3">S</strain>
    </source>
</reference>
<evidence type="ECO:0000313" key="3">
    <source>
        <dbReference type="Proteomes" id="UP000230423"/>
    </source>
</evidence>
<gene>
    <name evidence="2" type="ORF">TELCIR_04046</name>
</gene>
<dbReference type="Proteomes" id="UP000230423">
    <property type="component" value="Unassembled WGS sequence"/>
</dbReference>
<name>A0A2G9UUW7_TELCI</name>
<dbReference type="EMBL" id="KZ345356">
    <property type="protein sequence ID" value="PIO73956.1"/>
    <property type="molecule type" value="Genomic_DNA"/>
</dbReference>
<evidence type="ECO:0000313" key="2">
    <source>
        <dbReference type="EMBL" id="PIO73956.1"/>
    </source>
</evidence>
<proteinExistence type="predicted"/>
<protein>
    <recommendedName>
        <fullName evidence="1">MULE transposase domain-containing protein</fullName>
    </recommendedName>
</protein>
<keyword evidence="3" id="KW-1185">Reference proteome</keyword>
<dbReference type="AlphaFoldDB" id="A0A2G9UUW7"/>